<evidence type="ECO:0000313" key="1">
    <source>
        <dbReference type="EMBL" id="MFD0797510.1"/>
    </source>
</evidence>
<dbReference type="EMBL" id="JBHTHY010000006">
    <property type="protein sequence ID" value="MFD0797510.1"/>
    <property type="molecule type" value="Genomic_DNA"/>
</dbReference>
<evidence type="ECO:0000313" key="2">
    <source>
        <dbReference type="Proteomes" id="UP001597012"/>
    </source>
</evidence>
<keyword evidence="2" id="KW-1185">Reference proteome</keyword>
<reference evidence="2" key="1">
    <citation type="journal article" date="2019" name="Int. J. Syst. Evol. Microbiol.">
        <title>The Global Catalogue of Microorganisms (GCM) 10K type strain sequencing project: providing services to taxonomists for standard genome sequencing and annotation.</title>
        <authorList>
            <consortium name="The Broad Institute Genomics Platform"/>
            <consortium name="The Broad Institute Genome Sequencing Center for Infectious Disease"/>
            <person name="Wu L."/>
            <person name="Ma J."/>
        </authorList>
    </citation>
    <scope>NUCLEOTIDE SEQUENCE [LARGE SCALE GENOMIC DNA]</scope>
    <source>
        <strain evidence="2">CCUG 61948</strain>
    </source>
</reference>
<accession>A0ABW3B313</accession>
<organism evidence="1 2">
    <name type="scientific">Maribacter chungangensis</name>
    <dbReference type="NCBI Taxonomy" id="1069117"/>
    <lineage>
        <taxon>Bacteria</taxon>
        <taxon>Pseudomonadati</taxon>
        <taxon>Bacteroidota</taxon>
        <taxon>Flavobacteriia</taxon>
        <taxon>Flavobacteriales</taxon>
        <taxon>Flavobacteriaceae</taxon>
        <taxon>Maribacter</taxon>
    </lineage>
</organism>
<name>A0ABW3B313_9FLAO</name>
<proteinExistence type="predicted"/>
<protein>
    <submittedName>
        <fullName evidence="1">Glyoxalase</fullName>
    </submittedName>
</protein>
<comment type="caution">
    <text evidence="1">The sequence shown here is derived from an EMBL/GenBank/DDBJ whole genome shotgun (WGS) entry which is preliminary data.</text>
</comment>
<sequence length="136" mass="15674">MNQRSLKLLEIRPLVGAARILPDIGTEERFQNQTLRPILKLQNDLLIASFQNYIVKGKNKFHELKKEARLDYISNALKKDLKYRNTVKGMILGQFTLEEYSAYSADASAFNKRITSMAIKRLQDQLQVFEDAGLIQ</sequence>
<gene>
    <name evidence="1" type="ORF">ACFQZJ_08565</name>
</gene>
<dbReference type="RefSeq" id="WP_379933857.1">
    <property type="nucleotide sequence ID" value="NZ_JBHTHY010000006.1"/>
</dbReference>
<dbReference type="Proteomes" id="UP001597012">
    <property type="component" value="Unassembled WGS sequence"/>
</dbReference>